<evidence type="ECO:0008006" key="3">
    <source>
        <dbReference type="Google" id="ProtNLM"/>
    </source>
</evidence>
<reference evidence="2" key="1">
    <citation type="submission" date="2017-09" db="EMBL/GenBank/DDBJ databases">
        <authorList>
            <person name="Varghese N."/>
            <person name="Submissions S."/>
        </authorList>
    </citation>
    <scope>NUCLEOTIDE SEQUENCE [LARGE SCALE GENOMIC DNA]</scope>
    <source>
        <strain evidence="2">DSM 2913</strain>
    </source>
</reference>
<proteinExistence type="predicted"/>
<evidence type="ECO:0000313" key="2">
    <source>
        <dbReference type="Proteomes" id="UP000218627"/>
    </source>
</evidence>
<gene>
    <name evidence="1" type="ORF">SAMN06265353_0358</name>
</gene>
<keyword evidence="2" id="KW-1185">Reference proteome</keyword>
<dbReference type="RefSeq" id="WP_096600468.1">
    <property type="nucleotide sequence ID" value="NZ_OBEN01000001.1"/>
</dbReference>
<accession>A0A285NSK2</accession>
<evidence type="ECO:0000313" key="1">
    <source>
        <dbReference type="EMBL" id="SNZ11903.1"/>
    </source>
</evidence>
<organism evidence="1 2">
    <name type="scientific">Hydrogenobacter hydrogenophilus</name>
    <dbReference type="NCBI Taxonomy" id="35835"/>
    <lineage>
        <taxon>Bacteria</taxon>
        <taxon>Pseudomonadati</taxon>
        <taxon>Aquificota</taxon>
        <taxon>Aquificia</taxon>
        <taxon>Aquificales</taxon>
        <taxon>Aquificaceae</taxon>
        <taxon>Hydrogenobacter</taxon>
    </lineage>
</organism>
<dbReference type="AlphaFoldDB" id="A0A285NSK2"/>
<name>A0A285NSK2_9AQUI</name>
<protein>
    <recommendedName>
        <fullName evidence="3">Lipopolysaccharide-assembly</fullName>
    </recommendedName>
</protein>
<dbReference type="OrthoDB" id="15108at2"/>
<dbReference type="EMBL" id="OBEN01000001">
    <property type="protein sequence ID" value="SNZ11903.1"/>
    <property type="molecule type" value="Genomic_DNA"/>
</dbReference>
<dbReference type="Proteomes" id="UP000218627">
    <property type="component" value="Unassembled WGS sequence"/>
</dbReference>
<sequence>MSRVLIMYLSFVGLTFSALFCIKPVENPYRDPYINYALRKKLEDAVLESGHKLSCKENALSIVPVIKELKETPIAYTPYQRVSAYNLTLSIALKDGKEEKDFSFTVPYNLPTGGVGDLPRRRAIDDILDIIYIEFVQYFKRRY</sequence>